<evidence type="ECO:0000313" key="3">
    <source>
        <dbReference type="EMBL" id="KAH9379772.1"/>
    </source>
</evidence>
<feature type="compositionally biased region" description="Polar residues" evidence="1">
    <location>
        <begin position="750"/>
        <end position="770"/>
    </location>
</feature>
<dbReference type="PANTHER" id="PTHR47219:SF19">
    <property type="entry name" value="USP6 N-TERMINAL-LIKE PROTEIN ISOFORM X1"/>
    <property type="match status" value="1"/>
</dbReference>
<evidence type="ECO:0000259" key="2">
    <source>
        <dbReference type="PROSITE" id="PS50086"/>
    </source>
</evidence>
<dbReference type="SUPFAM" id="SSF47923">
    <property type="entry name" value="Ypt/Rab-GAP domain of gyp1p"/>
    <property type="match status" value="2"/>
</dbReference>
<feature type="region of interest" description="Disordered" evidence="1">
    <location>
        <begin position="576"/>
        <end position="615"/>
    </location>
</feature>
<accession>A0A9J6GZC4</accession>
<feature type="region of interest" description="Disordered" evidence="1">
    <location>
        <begin position="469"/>
        <end position="563"/>
    </location>
</feature>
<name>A0A9J6GZC4_HAELO</name>
<dbReference type="GO" id="GO:0005096">
    <property type="term" value="F:GTPase activator activity"/>
    <property type="evidence" value="ECO:0007669"/>
    <property type="project" value="TreeGrafter"/>
</dbReference>
<evidence type="ECO:0000256" key="1">
    <source>
        <dbReference type="SAM" id="MobiDB-lite"/>
    </source>
</evidence>
<reference evidence="3 4" key="1">
    <citation type="journal article" date="2020" name="Cell">
        <title>Large-Scale Comparative Analyses of Tick Genomes Elucidate Their Genetic Diversity and Vector Capacities.</title>
        <authorList>
            <consortium name="Tick Genome and Microbiome Consortium (TIGMIC)"/>
            <person name="Jia N."/>
            <person name="Wang J."/>
            <person name="Shi W."/>
            <person name="Du L."/>
            <person name="Sun Y."/>
            <person name="Zhan W."/>
            <person name="Jiang J.F."/>
            <person name="Wang Q."/>
            <person name="Zhang B."/>
            <person name="Ji P."/>
            <person name="Bell-Sakyi L."/>
            <person name="Cui X.M."/>
            <person name="Yuan T.T."/>
            <person name="Jiang B.G."/>
            <person name="Yang W.F."/>
            <person name="Lam T.T."/>
            <person name="Chang Q.C."/>
            <person name="Ding S.J."/>
            <person name="Wang X.J."/>
            <person name="Zhu J.G."/>
            <person name="Ruan X.D."/>
            <person name="Zhao L."/>
            <person name="Wei J.T."/>
            <person name="Ye R.Z."/>
            <person name="Que T.C."/>
            <person name="Du C.H."/>
            <person name="Zhou Y.H."/>
            <person name="Cheng J.X."/>
            <person name="Dai P.F."/>
            <person name="Guo W.B."/>
            <person name="Han X.H."/>
            <person name="Huang E.J."/>
            <person name="Li L.F."/>
            <person name="Wei W."/>
            <person name="Gao Y.C."/>
            <person name="Liu J.Z."/>
            <person name="Shao H.Z."/>
            <person name="Wang X."/>
            <person name="Wang C.C."/>
            <person name="Yang T.C."/>
            <person name="Huo Q.B."/>
            <person name="Li W."/>
            <person name="Chen H.Y."/>
            <person name="Chen S.E."/>
            <person name="Zhou L.G."/>
            <person name="Ni X.B."/>
            <person name="Tian J.H."/>
            <person name="Sheng Y."/>
            <person name="Liu T."/>
            <person name="Pan Y.S."/>
            <person name="Xia L.Y."/>
            <person name="Li J."/>
            <person name="Zhao F."/>
            <person name="Cao W.C."/>
        </authorList>
    </citation>
    <scope>NUCLEOTIDE SEQUENCE [LARGE SCALE GENOMIC DNA]</scope>
    <source>
        <strain evidence="3">HaeL-2018</strain>
    </source>
</reference>
<dbReference type="PROSITE" id="PS50086">
    <property type="entry name" value="TBC_RABGAP"/>
    <property type="match status" value="1"/>
</dbReference>
<dbReference type="PANTHER" id="PTHR47219">
    <property type="entry name" value="RAB GTPASE-ACTIVATING PROTEIN 1-LIKE"/>
    <property type="match status" value="1"/>
</dbReference>
<dbReference type="FunFam" id="1.10.472.80:FF:000019">
    <property type="entry name" value="USP6 N-terminal like"/>
    <property type="match status" value="1"/>
</dbReference>
<dbReference type="Gene3D" id="1.10.8.270">
    <property type="entry name" value="putative rabgap domain of human tbc1 domain family member 14 like domains"/>
    <property type="match status" value="1"/>
</dbReference>
<gene>
    <name evidence="3" type="ORF">HPB48_017650</name>
</gene>
<comment type="caution">
    <text evidence="3">The sequence shown here is derived from an EMBL/GenBank/DDBJ whole genome shotgun (WGS) entry which is preliminary data.</text>
</comment>
<dbReference type="GO" id="GO:0031267">
    <property type="term" value="F:small GTPase binding"/>
    <property type="evidence" value="ECO:0007669"/>
    <property type="project" value="TreeGrafter"/>
</dbReference>
<dbReference type="SMART" id="SM00164">
    <property type="entry name" value="TBC"/>
    <property type="match status" value="1"/>
</dbReference>
<dbReference type="Proteomes" id="UP000821853">
    <property type="component" value="Chromosome 8"/>
</dbReference>
<protein>
    <recommendedName>
        <fullName evidence="2">Rab-GAP TBC domain-containing protein</fullName>
    </recommendedName>
</protein>
<dbReference type="Gene3D" id="1.10.472.80">
    <property type="entry name" value="Ypt/Rab-GAP domain of gyp1p, domain 3"/>
    <property type="match status" value="1"/>
</dbReference>
<dbReference type="OrthoDB" id="294251at2759"/>
<sequence>MTPSHRRSLEYSEALDREKGEKYRLALRENAVYLREGEKKRLCVVDSGAQCRLDSCVALAKLSCKLEATGRAGGSGGGGDRAAGCSGNLSEAELLERAAEERAAIVARYDRGRDKDNVAQIDPWEDPKFELYHVTDKYGFIHNERLPDRYTVHEAKVRDQENVRLNKWRKMLESWDKYYPNEKEMRERARKWSPDIRQIDLDVNRTYRNHIMFRERYCVKWVSILFPLTSPFGLSNQSCSSWGGYVRSPSLVLSSGAKDIRVRTEQFDLFKDVSGCSNRRQQALFHVLAAYSVYNTEVGYCQGMSQIAALLLMYMNEEDAFWAISVLMTDERHAMHGFFIQGFPKLRRFQEHHDRVLGRLLPKLKRHLDRYEMHTSLYTLKWFFQCFLDRVPFTLTLRLCDAYVLDGEPVLTAMSYTLLRLHRKTLLKMGMEEMIDFLQARLEQDFGFHDDAAMEALQDAMDELRRQGLAVPPGRAPPAELPQRPFGLELPPSACLPPSRGGGPAGAGSPRIRNSNSRTLTNGGSRASTPSGRATPAGVEDTVSEGCPATPVGGTSSLLRKGASPLGRRGCDLVSEDGASSVVDPLSSRNSLAETSQTSAADLSSFSSPSATLRRTPSLYDNVDYHESLAAAAAAAASTPVVVAPPSAATAGVATLSVVDGPMEGSGGEAVRIYVPYHGSGNATGGSPSAGQVPPSAVPVAAAAVANGDVTPTNPEDPNKITIHVDLHSYAGSGGVVTTCCDSSGGDSGTLRQQHSTGNSTFHQVTTTDL</sequence>
<dbReference type="VEuPathDB" id="VectorBase:HLOH_065170"/>
<dbReference type="EMBL" id="JABSTR010000010">
    <property type="protein sequence ID" value="KAH9379772.1"/>
    <property type="molecule type" value="Genomic_DNA"/>
</dbReference>
<dbReference type="InterPro" id="IPR035969">
    <property type="entry name" value="Rab-GAP_TBC_sf"/>
</dbReference>
<dbReference type="InterPro" id="IPR050302">
    <property type="entry name" value="Rab_GAP_TBC_domain"/>
</dbReference>
<evidence type="ECO:0000313" key="4">
    <source>
        <dbReference type="Proteomes" id="UP000821853"/>
    </source>
</evidence>
<feature type="compositionally biased region" description="Polar residues" evidence="1">
    <location>
        <begin position="512"/>
        <end position="532"/>
    </location>
</feature>
<proteinExistence type="predicted"/>
<keyword evidence="4" id="KW-1185">Reference proteome</keyword>
<feature type="compositionally biased region" description="Low complexity" evidence="1">
    <location>
        <begin position="596"/>
        <end position="611"/>
    </location>
</feature>
<organism evidence="3 4">
    <name type="scientific">Haemaphysalis longicornis</name>
    <name type="common">Bush tick</name>
    <dbReference type="NCBI Taxonomy" id="44386"/>
    <lineage>
        <taxon>Eukaryota</taxon>
        <taxon>Metazoa</taxon>
        <taxon>Ecdysozoa</taxon>
        <taxon>Arthropoda</taxon>
        <taxon>Chelicerata</taxon>
        <taxon>Arachnida</taxon>
        <taxon>Acari</taxon>
        <taxon>Parasitiformes</taxon>
        <taxon>Ixodida</taxon>
        <taxon>Ixodoidea</taxon>
        <taxon>Ixodidae</taxon>
        <taxon>Haemaphysalinae</taxon>
        <taxon>Haemaphysalis</taxon>
    </lineage>
</organism>
<dbReference type="Pfam" id="PF00566">
    <property type="entry name" value="RabGAP-TBC"/>
    <property type="match status" value="1"/>
</dbReference>
<dbReference type="AlphaFoldDB" id="A0A9J6GZC4"/>
<dbReference type="InterPro" id="IPR000195">
    <property type="entry name" value="Rab-GAP-TBC_dom"/>
</dbReference>
<feature type="region of interest" description="Disordered" evidence="1">
    <location>
        <begin position="744"/>
        <end position="770"/>
    </location>
</feature>
<feature type="domain" description="Rab-GAP TBC" evidence="2">
    <location>
        <begin position="182"/>
        <end position="407"/>
    </location>
</feature>
<dbReference type="OMA" id="GPCIADS"/>